<dbReference type="GO" id="GO:0005634">
    <property type="term" value="C:nucleus"/>
    <property type="evidence" value="ECO:0007669"/>
    <property type="project" value="TreeGrafter"/>
</dbReference>
<dbReference type="AlphaFoldDB" id="A0AA85JZG4"/>
<keyword evidence="4" id="KW-0545">Nucleotide biosynthesis</keyword>
<dbReference type="PANTHER" id="PTHR10344">
    <property type="entry name" value="THYMIDYLATE KINASE"/>
    <property type="match status" value="1"/>
</dbReference>
<keyword evidence="7" id="KW-0067">ATP-binding</keyword>
<evidence type="ECO:0000256" key="2">
    <source>
        <dbReference type="ARBA" id="ARBA00012980"/>
    </source>
</evidence>
<dbReference type="InterPro" id="IPR027417">
    <property type="entry name" value="P-loop_NTPase"/>
</dbReference>
<evidence type="ECO:0000256" key="6">
    <source>
        <dbReference type="ARBA" id="ARBA00022777"/>
    </source>
</evidence>
<dbReference type="GO" id="GO:0005739">
    <property type="term" value="C:mitochondrion"/>
    <property type="evidence" value="ECO:0007669"/>
    <property type="project" value="TreeGrafter"/>
</dbReference>
<dbReference type="GO" id="GO:0006227">
    <property type="term" value="P:dUDP biosynthetic process"/>
    <property type="evidence" value="ECO:0007669"/>
    <property type="project" value="TreeGrafter"/>
</dbReference>
<dbReference type="GO" id="GO:0005829">
    <property type="term" value="C:cytosol"/>
    <property type="evidence" value="ECO:0007669"/>
    <property type="project" value="TreeGrafter"/>
</dbReference>
<accession>A0AA85JZG4</accession>
<dbReference type="InterPro" id="IPR018094">
    <property type="entry name" value="Thymidylate_kinase"/>
</dbReference>
<feature type="domain" description="Thymidylate kinase-like" evidence="8">
    <location>
        <begin position="13"/>
        <end position="179"/>
    </location>
</feature>
<dbReference type="GO" id="GO:0005524">
    <property type="term" value="F:ATP binding"/>
    <property type="evidence" value="ECO:0007669"/>
    <property type="project" value="UniProtKB-KW"/>
</dbReference>
<reference evidence="10" key="2">
    <citation type="submission" date="2023-11" db="UniProtKB">
        <authorList>
            <consortium name="WormBaseParasite"/>
        </authorList>
    </citation>
    <scope>IDENTIFICATION</scope>
</reference>
<dbReference type="GO" id="GO:0006233">
    <property type="term" value="P:dTDP biosynthetic process"/>
    <property type="evidence" value="ECO:0007669"/>
    <property type="project" value="InterPro"/>
</dbReference>
<evidence type="ECO:0000313" key="9">
    <source>
        <dbReference type="Proteomes" id="UP000050795"/>
    </source>
</evidence>
<dbReference type="InterPro" id="IPR039430">
    <property type="entry name" value="Thymidylate_kin-like_dom"/>
</dbReference>
<dbReference type="NCBIfam" id="TIGR00041">
    <property type="entry name" value="DTMP_kinase"/>
    <property type="match status" value="1"/>
</dbReference>
<dbReference type="Gene3D" id="3.40.50.300">
    <property type="entry name" value="P-loop containing nucleotide triphosphate hydrolases"/>
    <property type="match status" value="1"/>
</dbReference>
<keyword evidence="6" id="KW-0418">Kinase</keyword>
<protein>
    <recommendedName>
        <fullName evidence="2">dTMP kinase</fullName>
        <ecNumber evidence="2">2.7.4.9</ecNumber>
    </recommendedName>
</protein>
<dbReference type="Proteomes" id="UP000050795">
    <property type="component" value="Unassembled WGS sequence"/>
</dbReference>
<dbReference type="WBParaSite" id="TREG1_63180.1">
    <property type="protein sequence ID" value="TREG1_63180.1"/>
    <property type="gene ID" value="TREG1_63180"/>
</dbReference>
<dbReference type="GO" id="GO:0004798">
    <property type="term" value="F:dTMP kinase activity"/>
    <property type="evidence" value="ECO:0007669"/>
    <property type="project" value="UniProtKB-EC"/>
</dbReference>
<evidence type="ECO:0000256" key="7">
    <source>
        <dbReference type="ARBA" id="ARBA00022840"/>
    </source>
</evidence>
<evidence type="ECO:0000256" key="3">
    <source>
        <dbReference type="ARBA" id="ARBA00022679"/>
    </source>
</evidence>
<dbReference type="EC" id="2.7.4.9" evidence="2"/>
<dbReference type="Pfam" id="PF02223">
    <property type="entry name" value="Thymidylate_kin"/>
    <property type="match status" value="1"/>
</dbReference>
<reference evidence="9" key="1">
    <citation type="submission" date="2022-06" db="EMBL/GenBank/DDBJ databases">
        <authorList>
            <person name="Berger JAMES D."/>
            <person name="Berger JAMES D."/>
        </authorList>
    </citation>
    <scope>NUCLEOTIDE SEQUENCE [LARGE SCALE GENOMIC DNA]</scope>
</reference>
<dbReference type="SUPFAM" id="SSF52540">
    <property type="entry name" value="P-loop containing nucleoside triphosphate hydrolases"/>
    <property type="match status" value="1"/>
</dbReference>
<dbReference type="PANTHER" id="PTHR10344:SF1">
    <property type="entry name" value="THYMIDYLATE KINASE"/>
    <property type="match status" value="1"/>
</dbReference>
<sequence>MSESVKRGLFIVFEGAEKCGKKTQSELLQEALTQITGKSALLIHFPDTTTPIGKILAEYNDGKLQLEPHVAHLLYTANRWERQDEISAALKAGISVVVDRYSYSGIANTAAKFHPLSEADWQWCRSTESGLLQPDFIFCLAPENFAEITVRDGFGEKKFETPDFQKQVLINYGRLSREMEAELNETAGVGDAAAETKESEPRLWHWIPATGQTVDDTHSCIMAIIDPKL</sequence>
<evidence type="ECO:0000256" key="4">
    <source>
        <dbReference type="ARBA" id="ARBA00022727"/>
    </source>
</evidence>
<name>A0AA85JZG4_TRIRE</name>
<comment type="similarity">
    <text evidence="1">Belongs to the thymidylate kinase family.</text>
</comment>
<organism evidence="9 10">
    <name type="scientific">Trichobilharzia regenti</name>
    <name type="common">Nasal bird schistosome</name>
    <dbReference type="NCBI Taxonomy" id="157069"/>
    <lineage>
        <taxon>Eukaryota</taxon>
        <taxon>Metazoa</taxon>
        <taxon>Spiralia</taxon>
        <taxon>Lophotrochozoa</taxon>
        <taxon>Platyhelminthes</taxon>
        <taxon>Trematoda</taxon>
        <taxon>Digenea</taxon>
        <taxon>Strigeidida</taxon>
        <taxon>Schistosomatoidea</taxon>
        <taxon>Schistosomatidae</taxon>
        <taxon>Trichobilharzia</taxon>
    </lineage>
</organism>
<evidence type="ECO:0000256" key="5">
    <source>
        <dbReference type="ARBA" id="ARBA00022741"/>
    </source>
</evidence>
<keyword evidence="5" id="KW-0547">Nucleotide-binding</keyword>
<keyword evidence="3" id="KW-0808">Transferase</keyword>
<evidence type="ECO:0000256" key="1">
    <source>
        <dbReference type="ARBA" id="ARBA00009776"/>
    </source>
</evidence>
<evidence type="ECO:0000313" key="10">
    <source>
        <dbReference type="WBParaSite" id="TREG1_63180.1"/>
    </source>
</evidence>
<dbReference type="GO" id="GO:0006235">
    <property type="term" value="P:dTTP biosynthetic process"/>
    <property type="evidence" value="ECO:0007669"/>
    <property type="project" value="TreeGrafter"/>
</dbReference>
<evidence type="ECO:0000259" key="8">
    <source>
        <dbReference type="Pfam" id="PF02223"/>
    </source>
</evidence>
<keyword evidence="9" id="KW-1185">Reference proteome</keyword>
<dbReference type="GO" id="GO:0004550">
    <property type="term" value="F:nucleoside diphosphate kinase activity"/>
    <property type="evidence" value="ECO:0007669"/>
    <property type="project" value="TreeGrafter"/>
</dbReference>
<proteinExistence type="inferred from homology"/>